<accession>A0ABZ0L9L3</accession>
<reference evidence="3 4" key="1">
    <citation type="submission" date="2023-06" db="EMBL/GenBank/DDBJ databases">
        <title>Sporosarcina sp. nov., isolated from Korean tranditional fermented seafood 'Jeotgal'.</title>
        <authorList>
            <person name="Yang A.I."/>
            <person name="Shin N.-R."/>
        </authorList>
    </citation>
    <scope>NUCLEOTIDE SEQUENCE [LARGE SCALE GENOMIC DNA]</scope>
    <source>
        <strain evidence="3 4">T2O-4</strain>
    </source>
</reference>
<dbReference type="EMBL" id="CP129118">
    <property type="protein sequence ID" value="WOV88226.1"/>
    <property type="molecule type" value="Genomic_DNA"/>
</dbReference>
<sequence>MKKTFIGSFPTHDRLASKIQHLKSDGVKEHDMYIVMKDEMAVEQLKTHATKDGIDSPFNLFNRFLGFLVGENNVRRMLRDSGFTNIEAKQYFDAIQEGALLLYIKGELDKVRSSESQEHDTGYPNYQPIPLDEVEADYDN</sequence>
<protein>
    <submittedName>
        <fullName evidence="3">General stress protein</fullName>
    </submittedName>
</protein>
<keyword evidence="4" id="KW-1185">Reference proteome</keyword>
<dbReference type="Pfam" id="PF11181">
    <property type="entry name" value="YflT"/>
    <property type="match status" value="1"/>
</dbReference>
<evidence type="ECO:0000256" key="1">
    <source>
        <dbReference type="SAM" id="MobiDB-lite"/>
    </source>
</evidence>
<gene>
    <name evidence="3" type="ORF">QWT69_03630</name>
</gene>
<feature type="domain" description="General stress protein 17M-like" evidence="2">
    <location>
        <begin position="5"/>
        <end position="98"/>
    </location>
</feature>
<evidence type="ECO:0000313" key="4">
    <source>
        <dbReference type="Proteomes" id="UP001303902"/>
    </source>
</evidence>
<dbReference type="Proteomes" id="UP001303902">
    <property type="component" value="Chromosome"/>
</dbReference>
<proteinExistence type="predicted"/>
<dbReference type="RefSeq" id="WP_317969057.1">
    <property type="nucleotide sequence ID" value="NZ_CP129118.1"/>
</dbReference>
<feature type="region of interest" description="Disordered" evidence="1">
    <location>
        <begin position="113"/>
        <end position="140"/>
    </location>
</feature>
<evidence type="ECO:0000259" key="2">
    <source>
        <dbReference type="Pfam" id="PF11181"/>
    </source>
</evidence>
<organism evidence="3 4">
    <name type="scientific">Sporosarcina oncorhynchi</name>
    <dbReference type="NCBI Taxonomy" id="3056444"/>
    <lineage>
        <taxon>Bacteria</taxon>
        <taxon>Bacillati</taxon>
        <taxon>Bacillota</taxon>
        <taxon>Bacilli</taxon>
        <taxon>Bacillales</taxon>
        <taxon>Caryophanaceae</taxon>
        <taxon>Sporosarcina</taxon>
    </lineage>
</organism>
<dbReference type="InterPro" id="IPR025889">
    <property type="entry name" value="GSP17M-like_dom"/>
</dbReference>
<evidence type="ECO:0000313" key="3">
    <source>
        <dbReference type="EMBL" id="WOV88226.1"/>
    </source>
</evidence>
<name>A0ABZ0L9L3_9BACL</name>